<feature type="domain" description="Peptidase M24" evidence="1">
    <location>
        <begin position="128"/>
        <end position="331"/>
    </location>
</feature>
<dbReference type="Proteomes" id="UP000316988">
    <property type="component" value="Unassembled WGS sequence"/>
</dbReference>
<keyword evidence="4" id="KW-1185">Reference proteome</keyword>
<accession>A0A554S6V1</accession>
<proteinExistence type="predicted"/>
<feature type="domain" description="Creatinase N-terminal" evidence="2">
    <location>
        <begin position="6"/>
        <end position="120"/>
    </location>
</feature>
<dbReference type="Pfam" id="PF01321">
    <property type="entry name" value="Creatinase_N"/>
    <property type="match status" value="1"/>
</dbReference>
<keyword evidence="3" id="KW-0378">Hydrolase</keyword>
<comment type="caution">
    <text evidence="3">The sequence shown here is derived from an EMBL/GenBank/DDBJ whole genome shotgun (WGS) entry which is preliminary data.</text>
</comment>
<dbReference type="SUPFAM" id="SSF55920">
    <property type="entry name" value="Creatinase/aminopeptidase"/>
    <property type="match status" value="1"/>
</dbReference>
<dbReference type="InterPro" id="IPR000994">
    <property type="entry name" value="Pept_M24"/>
</dbReference>
<dbReference type="PANTHER" id="PTHR46112">
    <property type="entry name" value="AMINOPEPTIDASE"/>
    <property type="match status" value="1"/>
</dbReference>
<reference evidence="3 4" key="1">
    <citation type="submission" date="2019-07" db="EMBL/GenBank/DDBJ databases">
        <authorList>
            <person name="Zhao L.H."/>
        </authorList>
    </citation>
    <scope>NUCLEOTIDE SEQUENCE [LARGE SCALE GENOMIC DNA]</scope>
    <source>
        <strain evidence="3 4">Co35</strain>
    </source>
</reference>
<dbReference type="InterPro" id="IPR001714">
    <property type="entry name" value="Pept_M24_MAP"/>
</dbReference>
<dbReference type="GO" id="GO:0004177">
    <property type="term" value="F:aminopeptidase activity"/>
    <property type="evidence" value="ECO:0007669"/>
    <property type="project" value="UniProtKB-KW"/>
</dbReference>
<dbReference type="GO" id="GO:0008235">
    <property type="term" value="F:metalloexopeptidase activity"/>
    <property type="evidence" value="ECO:0007669"/>
    <property type="project" value="UniProtKB-ARBA"/>
</dbReference>
<dbReference type="InterPro" id="IPR036005">
    <property type="entry name" value="Creatinase/aminopeptidase-like"/>
</dbReference>
<dbReference type="Pfam" id="PF00557">
    <property type="entry name" value="Peptidase_M24"/>
    <property type="match status" value="1"/>
</dbReference>
<evidence type="ECO:0000313" key="4">
    <source>
        <dbReference type="Proteomes" id="UP000316988"/>
    </source>
</evidence>
<evidence type="ECO:0000259" key="1">
    <source>
        <dbReference type="Pfam" id="PF00557"/>
    </source>
</evidence>
<dbReference type="AlphaFoldDB" id="A0A554S6V1"/>
<dbReference type="InterPro" id="IPR000587">
    <property type="entry name" value="Creatinase_N"/>
</dbReference>
<sequence>MSTADRRERLGRLIAEQGADALYVGDLVNVRYLTGFTGSNGAVLVFADGSAVFFTDGRYRDQAAQELPDVEHVITRHLLDEARGRARGLLLAETHVLSVDAWRRLGEPVSSGRLVERLREVKDDGEIESLRRACAVSAEALEQLLDGRLVGRTERELARELEDRMFRLGAQDKAFDTILAAGENSAIPHHHPTDRIVERGDLLKIDFGALVDGYHADCTRTVVLGKAADWQREIYTAVREAQAAGLERLRAGVPVAESYTAATTSLDAAGWLAAFTTGLGHGVGLQIHEDPFIGAAHPGRLTRRTVLTMEPGIYLPGRGGVRIEDTVVVTDAAPEVLTTTAKDLMEIA</sequence>
<gene>
    <name evidence="3" type="ORF">FNM00_13305</name>
</gene>
<dbReference type="PRINTS" id="PR00599">
    <property type="entry name" value="MAPEPTIDASE"/>
</dbReference>
<dbReference type="RefSeq" id="WP_143914032.1">
    <property type="nucleotide sequence ID" value="NZ_VLNT01000011.1"/>
</dbReference>
<evidence type="ECO:0000313" key="3">
    <source>
        <dbReference type="EMBL" id="TSD62088.1"/>
    </source>
</evidence>
<dbReference type="Gene3D" id="3.40.350.10">
    <property type="entry name" value="Creatinase/prolidase N-terminal domain"/>
    <property type="match status" value="1"/>
</dbReference>
<name>A0A554S6V1_9ACTN</name>
<dbReference type="InterPro" id="IPR050659">
    <property type="entry name" value="Peptidase_M24B"/>
</dbReference>
<keyword evidence="3" id="KW-0031">Aminopeptidase</keyword>
<dbReference type="Gene3D" id="3.90.230.10">
    <property type="entry name" value="Creatinase/methionine aminopeptidase superfamily"/>
    <property type="match status" value="1"/>
</dbReference>
<evidence type="ECO:0000259" key="2">
    <source>
        <dbReference type="Pfam" id="PF01321"/>
    </source>
</evidence>
<dbReference type="PANTHER" id="PTHR46112:SF8">
    <property type="entry name" value="CYTOPLASMIC PEPTIDASE PEPQ-RELATED"/>
    <property type="match status" value="1"/>
</dbReference>
<dbReference type="SUPFAM" id="SSF53092">
    <property type="entry name" value="Creatinase/prolidase N-terminal domain"/>
    <property type="match status" value="1"/>
</dbReference>
<dbReference type="EMBL" id="VLNT01000011">
    <property type="protein sequence ID" value="TSD62088.1"/>
    <property type="molecule type" value="Genomic_DNA"/>
</dbReference>
<protein>
    <submittedName>
        <fullName evidence="3">Aminopeptidase P family protein</fullName>
    </submittedName>
</protein>
<dbReference type="InterPro" id="IPR029149">
    <property type="entry name" value="Creatin/AminoP/Spt16_N"/>
</dbReference>
<dbReference type="OrthoDB" id="9806388at2"/>
<keyword evidence="3" id="KW-0645">Protease</keyword>
<organism evidence="3 4">
    <name type="scientific">Aeromicrobium piscarium</name>
    <dbReference type="NCBI Taxonomy" id="2590901"/>
    <lineage>
        <taxon>Bacteria</taxon>
        <taxon>Bacillati</taxon>
        <taxon>Actinomycetota</taxon>
        <taxon>Actinomycetes</taxon>
        <taxon>Propionibacteriales</taxon>
        <taxon>Nocardioidaceae</taxon>
        <taxon>Aeromicrobium</taxon>
    </lineage>
</organism>